<feature type="signal peptide" evidence="2">
    <location>
        <begin position="1"/>
        <end position="25"/>
    </location>
</feature>
<feature type="compositionally biased region" description="Low complexity" evidence="1">
    <location>
        <begin position="122"/>
        <end position="140"/>
    </location>
</feature>
<evidence type="ECO:0000256" key="2">
    <source>
        <dbReference type="SAM" id="SignalP"/>
    </source>
</evidence>
<dbReference type="EMBL" id="CP136336">
    <property type="protein sequence ID" value="WOB06953.1"/>
    <property type="molecule type" value="Genomic_DNA"/>
</dbReference>
<feature type="region of interest" description="Disordered" evidence="1">
    <location>
        <begin position="72"/>
        <end position="100"/>
    </location>
</feature>
<organism evidence="3 4">
    <name type="scientific">Piscinibacter gummiphilus</name>
    <dbReference type="NCBI Taxonomy" id="946333"/>
    <lineage>
        <taxon>Bacteria</taxon>
        <taxon>Pseudomonadati</taxon>
        <taxon>Pseudomonadota</taxon>
        <taxon>Betaproteobacteria</taxon>
        <taxon>Burkholderiales</taxon>
        <taxon>Sphaerotilaceae</taxon>
        <taxon>Piscinibacter</taxon>
    </lineage>
</organism>
<keyword evidence="4" id="KW-1185">Reference proteome</keyword>
<name>A0ABZ0CQ54_9BURK</name>
<evidence type="ECO:0000313" key="3">
    <source>
        <dbReference type="EMBL" id="WOB06953.1"/>
    </source>
</evidence>
<feature type="region of interest" description="Disordered" evidence="1">
    <location>
        <begin position="122"/>
        <end position="157"/>
    </location>
</feature>
<dbReference type="RefSeq" id="WP_316699607.1">
    <property type="nucleotide sequence ID" value="NZ_CP136336.1"/>
</dbReference>
<proteinExistence type="predicted"/>
<evidence type="ECO:0000256" key="1">
    <source>
        <dbReference type="SAM" id="MobiDB-lite"/>
    </source>
</evidence>
<sequence>MSPTYLPLLFLALAIALGFPSSASASGAGQVVSQMADVPPETKIKMLRVIFEDVFGTPEEIRTQFVAACNARNKAATPSTEKAQQIASSPAPKASDGSKSLSKEATLIAFCAPPVRRSIESALAPKAAASTPSASAPNPSIERTSPGKPGAASHVKR</sequence>
<protein>
    <submittedName>
        <fullName evidence="3">Uncharacterized protein</fullName>
    </submittedName>
</protein>
<evidence type="ECO:0000313" key="4">
    <source>
        <dbReference type="Proteomes" id="UP001303946"/>
    </source>
</evidence>
<keyword evidence="2" id="KW-0732">Signal</keyword>
<feature type="chain" id="PRO_5047156346" evidence="2">
    <location>
        <begin position="26"/>
        <end position="157"/>
    </location>
</feature>
<reference evidence="3 4" key="1">
    <citation type="submission" date="2023-10" db="EMBL/GenBank/DDBJ databases">
        <title>Bacteria for the degradation of biodegradable plastic PBAT(Polybutylene adipate terephthalate).</title>
        <authorList>
            <person name="Weon H.-Y."/>
            <person name="Yeon J."/>
        </authorList>
    </citation>
    <scope>NUCLEOTIDE SEQUENCE [LARGE SCALE GENOMIC DNA]</scope>
    <source>
        <strain evidence="3 4">SBD 7-3</strain>
    </source>
</reference>
<accession>A0ABZ0CQ54</accession>
<dbReference type="Proteomes" id="UP001303946">
    <property type="component" value="Chromosome"/>
</dbReference>
<feature type="compositionally biased region" description="Polar residues" evidence="1">
    <location>
        <begin position="76"/>
        <end position="88"/>
    </location>
</feature>
<gene>
    <name evidence="3" type="ORF">RXV79_18745</name>
</gene>